<name>A0AAW8Q1I1_VIBPH</name>
<protein>
    <submittedName>
        <fullName evidence="1">Uncharacterized protein</fullName>
    </submittedName>
</protein>
<gene>
    <name evidence="1" type="ORF">QX249_12450</name>
</gene>
<accession>A0AAW8Q1I1</accession>
<dbReference type="EMBL" id="JAUHGG010000003">
    <property type="protein sequence ID" value="MDS1821474.1"/>
    <property type="molecule type" value="Genomic_DNA"/>
</dbReference>
<evidence type="ECO:0000313" key="1">
    <source>
        <dbReference type="EMBL" id="MDS1821474.1"/>
    </source>
</evidence>
<organism evidence="1 2">
    <name type="scientific">Vibrio parahaemolyticus</name>
    <dbReference type="NCBI Taxonomy" id="670"/>
    <lineage>
        <taxon>Bacteria</taxon>
        <taxon>Pseudomonadati</taxon>
        <taxon>Pseudomonadota</taxon>
        <taxon>Gammaproteobacteria</taxon>
        <taxon>Vibrionales</taxon>
        <taxon>Vibrionaceae</taxon>
        <taxon>Vibrio</taxon>
    </lineage>
</organism>
<proteinExistence type="predicted"/>
<dbReference type="Proteomes" id="UP001253193">
    <property type="component" value="Unassembled WGS sequence"/>
</dbReference>
<sequence length="129" mass="14351">MKSEVIQLEVSFKKNDVSIWDLKMIQPLIDALDMMNFSARLDSAFAPATNVNFIKSGILNGKNITKEVGVKRLYQKGVVEMRGIVSYRLNVVRQDGNGFCKLSVLQVLDILAEFAIAYSATSHGLVLKN</sequence>
<dbReference type="RefSeq" id="WP_311020367.1">
    <property type="nucleotide sequence ID" value="NZ_JAUHGG010000003.1"/>
</dbReference>
<evidence type="ECO:0000313" key="2">
    <source>
        <dbReference type="Proteomes" id="UP001253193"/>
    </source>
</evidence>
<dbReference type="AlphaFoldDB" id="A0AAW8Q1I1"/>
<reference evidence="1" key="1">
    <citation type="submission" date="2023-06" db="EMBL/GenBank/DDBJ databases">
        <title>Genomic Diversity of Vibrio spp. and Metagenomic Analysis of Pathogens in Florida Gulf Coastal Waters Following Hurricane Ian.</title>
        <authorList>
            <person name="Brumfield K.D."/>
        </authorList>
    </citation>
    <scope>NUCLEOTIDE SEQUENCE</scope>
    <source>
        <strain evidence="1">WBS2B-138</strain>
    </source>
</reference>
<comment type="caution">
    <text evidence="1">The sequence shown here is derived from an EMBL/GenBank/DDBJ whole genome shotgun (WGS) entry which is preliminary data.</text>
</comment>